<evidence type="ECO:0000313" key="4">
    <source>
        <dbReference type="Proteomes" id="UP001258994"/>
    </source>
</evidence>
<dbReference type="PANTHER" id="PTHR44119">
    <property type="entry name" value="MAGNESIUM-CHELATASE SUBUNIT CHLH, CHLOROPLASTIC"/>
    <property type="match status" value="1"/>
</dbReference>
<protein>
    <submittedName>
        <fullName evidence="3">Cobaltochelatase subunit CobN</fullName>
        <ecNumber evidence="3">6.6.1.2</ecNumber>
    </submittedName>
</protein>
<gene>
    <name evidence="3" type="ORF">RGQ13_18805</name>
</gene>
<name>A0ABY9TTK4_9GAMM</name>
<sequence>MAVGKRGFFKRHLRKILTLMVIAALIGGYFKLASPTLVAMVNYEDFQVARVFKSNTNSMITINMVSLENIEQVANYDLVLFFGRGLNLEPEQFDFLQSQGIKGLKMFMEGATNPNIDVTNLRGQDLDFIGDYIKYGGSANYRSLLNYVRSVFDQKKLFVDELKKPIPLSQDLVFHLKEDEMFETVSEFEQYAALNGIHKPGQPKVAMVTSVPGPFNSNRDHVDGLINSLANRGLNVYPMAALNKRLEFLQAVNPDAVVFMPHGRITLNDTDAALKWLKDGNVPMFGPISVFQNHDEWIDDQQGMMGALITMSIVLPEFDGAITPYAIAAKYSDENGYQIFKAIPERMEKFTAMVRNWIDLKVLHNKDKKLAIYYYKGPGKNAMTAGGMEVAESLYNTLDELKGSGFNVDGLPENLASFKQLIQRQGPVLGPYAAGDMAEFFKHGKPARVSAEQFDLWCKEELKAAMCAAVEARYGRSPGNYMVDVKDGIEHIGVARIQLGNVVILPQPLPGIGDNTFALVHGTREAPPHPYVASYLWTRKVFQPDAIMHFGTHGSLEFTPWKQVALSDYDWSDALVGGLPHFYIYTINNVGEAIIAKRRSYATILSHLTAPFMESGVHNQMKSLADKLQSYHQLENGSVKASYARSITEMAKDMGIVEQLNIGGEKWSEADFFALSNHVETVSSEKITEGLYTLNKPYTAEQIDSTTRLIATDPLAYSMASLDVLKGKIDSQQLDNKPWFNANYQAPAKAWVNRVLTGEQASQVLPELISTKELVQTEQWFIDNRRLTDGEIIGGFVAMGSMEADLGNVGGNLAENLESVKSLLIKIIPHPERLEFLQSLKSEKQFVMVSKSLDPELLKQAQTIAKAIPAMAAGLKISQQGDVNQLLRLMQKPAIYEQVFVLLNDPQLADSVAKERAAVATENKQLALQSDNLKALSLALNDMQRPQTLPNMDKAELQNFIDVLQFYLAKKEGLELSSDDSDEGINKQVEILAALLAVNDFDDRIEVAKQQASEKIRIIDQRAKSMAHAVRTIEQNLISVNQYREDLANSPSIEMQSLLNALSGGYILPSSGGDLVRNPRTLPTGRNMFSVDAEQTPTVEAWDVGVKLADSLLENHLASNDGEYPKKITFTLWPGDFIQTEGAQLAQIFYLLGVEPVRDPFNRVVSIKPIPLAELGRPRIDIVAQTAGQFRDLAASRILLINKAIEMVSQLDETASDNFVRSGVSKSERMMVAKGISPVEARELASTRVFGGANGAYGTGIMGMVERGDSWEKDSEVAQQYLNNMGAVYGKGDKWSYYREGVFEAALQDAEVVVQPRESNTWGALSLDHVYEFMGGLNLAVREVTGEDPKAYFNDFRQANNPEVQTMEDAVWTEAQATLFNPQYIKAIQQGSASSAEKMAETFRNTYGWNVMKPDAIKDELWDEVYETYVDDKYDLGVQDFFENENPYALQEMTAVMMETARKGLWEASDEQLNALATLHAELIEKYDAGCTIFVCDNSKLRDFISQRLPEQQRQNYQQQIKKSLEAPSDANEDSMVLEKEVVKKTDESELPLIQRLNWGLILGLLLILATIAFLASRRRQVSHLDTNEL</sequence>
<feature type="transmembrane region" description="Helical" evidence="1">
    <location>
        <begin position="1557"/>
        <end position="1576"/>
    </location>
</feature>
<accession>A0ABY9TTK4</accession>
<dbReference type="EC" id="6.6.1.2" evidence="3"/>
<keyword evidence="1" id="KW-1133">Transmembrane helix</keyword>
<keyword evidence="4" id="KW-1185">Reference proteome</keyword>
<dbReference type="Pfam" id="PF02514">
    <property type="entry name" value="CobN-Mg_chel"/>
    <property type="match status" value="1"/>
</dbReference>
<dbReference type="RefSeq" id="WP_348391266.1">
    <property type="nucleotide sequence ID" value="NZ_CP134145.1"/>
</dbReference>
<dbReference type="GO" id="GO:0051116">
    <property type="term" value="F:cobaltochelatase activity"/>
    <property type="evidence" value="ECO:0007669"/>
    <property type="project" value="UniProtKB-EC"/>
</dbReference>
<dbReference type="InterPro" id="IPR003672">
    <property type="entry name" value="CobN/Mg_chltase"/>
</dbReference>
<evidence type="ECO:0000313" key="3">
    <source>
        <dbReference type="EMBL" id="WNC72147.1"/>
    </source>
</evidence>
<keyword evidence="1" id="KW-0812">Transmembrane</keyword>
<dbReference type="EMBL" id="CP134145">
    <property type="protein sequence ID" value="WNC72147.1"/>
    <property type="molecule type" value="Genomic_DNA"/>
</dbReference>
<keyword evidence="3" id="KW-0436">Ligase</keyword>
<dbReference type="PANTHER" id="PTHR44119:SF4">
    <property type="entry name" value="AEROBIC COBALTOCHELATASE SUBUNIT COBN"/>
    <property type="match status" value="1"/>
</dbReference>
<organism evidence="3 4">
    <name type="scientific">Thalassotalea psychrophila</name>
    <dbReference type="NCBI Taxonomy" id="3065647"/>
    <lineage>
        <taxon>Bacteria</taxon>
        <taxon>Pseudomonadati</taxon>
        <taxon>Pseudomonadota</taxon>
        <taxon>Gammaproteobacteria</taxon>
        <taxon>Alteromonadales</taxon>
        <taxon>Colwelliaceae</taxon>
        <taxon>Thalassotalea</taxon>
    </lineage>
</organism>
<evidence type="ECO:0000256" key="1">
    <source>
        <dbReference type="SAM" id="Phobius"/>
    </source>
</evidence>
<evidence type="ECO:0000259" key="2">
    <source>
        <dbReference type="Pfam" id="PF02514"/>
    </source>
</evidence>
<keyword evidence="1" id="KW-0472">Membrane</keyword>
<feature type="domain" description="CobN/magnesium chelatase" evidence="2">
    <location>
        <begin position="131"/>
        <end position="1473"/>
    </location>
</feature>
<reference evidence="4" key="1">
    <citation type="submission" date="2023-09" db="EMBL/GenBank/DDBJ databases">
        <authorList>
            <person name="Li S."/>
            <person name="Li X."/>
            <person name="Zhang C."/>
            <person name="Zhao Z."/>
        </authorList>
    </citation>
    <scope>NUCLEOTIDE SEQUENCE [LARGE SCALE GENOMIC DNA]</scope>
    <source>
        <strain evidence="4">SQ149</strain>
    </source>
</reference>
<proteinExistence type="predicted"/>
<dbReference type="Proteomes" id="UP001258994">
    <property type="component" value="Chromosome"/>
</dbReference>